<accession>A0AAP0MQI2</accession>
<sequence>MRNLVALTIGFGLIILHYNAKKKKKKGKEKRCLTLFIYIFLAFQSICGLFCSFIIFHLNISNHKLQYNLTIGLSQLDKFSNLFQFCLCRRFCCQIG</sequence>
<dbReference type="EMBL" id="JBCGBO010000003">
    <property type="protein sequence ID" value="KAK9216397.1"/>
    <property type="molecule type" value="Genomic_DNA"/>
</dbReference>
<dbReference type="AlphaFoldDB" id="A0AAP0MQI2"/>
<feature type="transmembrane region" description="Helical" evidence="1">
    <location>
        <begin position="35"/>
        <end position="56"/>
    </location>
</feature>
<keyword evidence="1" id="KW-0812">Transmembrane</keyword>
<evidence type="ECO:0000313" key="3">
    <source>
        <dbReference type="Proteomes" id="UP001428341"/>
    </source>
</evidence>
<proteinExistence type="predicted"/>
<keyword evidence="1" id="KW-0472">Membrane</keyword>
<organism evidence="2 3">
    <name type="scientific">Citrus x changshan-huyou</name>
    <dbReference type="NCBI Taxonomy" id="2935761"/>
    <lineage>
        <taxon>Eukaryota</taxon>
        <taxon>Viridiplantae</taxon>
        <taxon>Streptophyta</taxon>
        <taxon>Embryophyta</taxon>
        <taxon>Tracheophyta</taxon>
        <taxon>Spermatophyta</taxon>
        <taxon>Magnoliopsida</taxon>
        <taxon>eudicotyledons</taxon>
        <taxon>Gunneridae</taxon>
        <taxon>Pentapetalae</taxon>
        <taxon>rosids</taxon>
        <taxon>malvids</taxon>
        <taxon>Sapindales</taxon>
        <taxon>Rutaceae</taxon>
        <taxon>Aurantioideae</taxon>
        <taxon>Citrus</taxon>
    </lineage>
</organism>
<comment type="caution">
    <text evidence="2">The sequence shown here is derived from an EMBL/GenBank/DDBJ whole genome shotgun (WGS) entry which is preliminary data.</text>
</comment>
<keyword evidence="1" id="KW-1133">Transmembrane helix</keyword>
<dbReference type="Proteomes" id="UP001428341">
    <property type="component" value="Unassembled WGS sequence"/>
</dbReference>
<protein>
    <submittedName>
        <fullName evidence="2">Uncharacterized protein</fullName>
    </submittedName>
</protein>
<evidence type="ECO:0000256" key="1">
    <source>
        <dbReference type="SAM" id="Phobius"/>
    </source>
</evidence>
<reference evidence="2 3" key="1">
    <citation type="submission" date="2024-05" db="EMBL/GenBank/DDBJ databases">
        <title>Haplotype-resolved chromosome-level genome assembly of Huyou (Citrus changshanensis).</title>
        <authorList>
            <person name="Miao C."/>
            <person name="Chen W."/>
            <person name="Wu Y."/>
            <person name="Wang L."/>
            <person name="Zhao S."/>
            <person name="Grierson D."/>
            <person name="Xu C."/>
            <person name="Chen K."/>
        </authorList>
    </citation>
    <scope>NUCLEOTIDE SEQUENCE [LARGE SCALE GENOMIC DNA]</scope>
    <source>
        <strain evidence="2">01-14</strain>
        <tissue evidence="2">Leaf</tissue>
    </source>
</reference>
<evidence type="ECO:0000313" key="2">
    <source>
        <dbReference type="EMBL" id="KAK9216397.1"/>
    </source>
</evidence>
<gene>
    <name evidence="2" type="ORF">WN944_008406</name>
</gene>
<keyword evidence="3" id="KW-1185">Reference proteome</keyword>
<name>A0AAP0MQI2_9ROSI</name>